<organism evidence="1">
    <name type="scientific">Culex pipiens</name>
    <name type="common">House mosquito</name>
    <dbReference type="NCBI Taxonomy" id="7175"/>
    <lineage>
        <taxon>Eukaryota</taxon>
        <taxon>Metazoa</taxon>
        <taxon>Ecdysozoa</taxon>
        <taxon>Arthropoda</taxon>
        <taxon>Hexapoda</taxon>
        <taxon>Insecta</taxon>
        <taxon>Pterygota</taxon>
        <taxon>Neoptera</taxon>
        <taxon>Endopterygota</taxon>
        <taxon>Diptera</taxon>
        <taxon>Nematocera</taxon>
        <taxon>Culicoidea</taxon>
        <taxon>Culicidae</taxon>
        <taxon>Culicinae</taxon>
        <taxon>Culicini</taxon>
        <taxon>Culex</taxon>
        <taxon>Culex</taxon>
    </lineage>
</organism>
<dbReference type="EMBL" id="HBUE01223384">
    <property type="protein sequence ID" value="CAG6540651.1"/>
    <property type="molecule type" value="Transcribed_RNA"/>
</dbReference>
<protein>
    <submittedName>
        <fullName evidence="1">(northern house mosquito) hypothetical protein</fullName>
    </submittedName>
</protein>
<accession>A0A8D8KSA4</accession>
<dbReference type="EMBL" id="HBUE01330053">
    <property type="protein sequence ID" value="CAG6592722.1"/>
    <property type="molecule type" value="Transcribed_RNA"/>
</dbReference>
<sequence length="133" mass="15236">MRLAGARFARVGHQKGRPPGRRQHLVAGAEQQPRVQRKLEAAVELAVAVLQVVVRRDREVYQRETAILQLVAGEIVPDERLVRFRGHFRPAHSYFFTRVLKTKLERTSELGSSAFCLHYSLVALGINKKRRKK</sequence>
<proteinExistence type="predicted"/>
<dbReference type="EMBL" id="HBUE01330052">
    <property type="protein sequence ID" value="CAG6592720.1"/>
    <property type="molecule type" value="Transcribed_RNA"/>
</dbReference>
<reference evidence="1" key="1">
    <citation type="submission" date="2021-05" db="EMBL/GenBank/DDBJ databases">
        <authorList>
            <person name="Alioto T."/>
            <person name="Alioto T."/>
            <person name="Gomez Garrido J."/>
        </authorList>
    </citation>
    <scope>NUCLEOTIDE SEQUENCE</scope>
</reference>
<evidence type="ECO:0000313" key="1">
    <source>
        <dbReference type="EMBL" id="CAG6592722.1"/>
    </source>
</evidence>
<name>A0A8D8KSA4_CULPI</name>
<dbReference type="AlphaFoldDB" id="A0A8D8KSA4"/>
<dbReference type="EMBL" id="HBUE01223383">
    <property type="protein sequence ID" value="CAG6540649.1"/>
    <property type="molecule type" value="Transcribed_RNA"/>
</dbReference>